<reference evidence="1 2" key="1">
    <citation type="submission" date="2020-04" db="EMBL/GenBank/DDBJ databases">
        <title>MicrobeNet Type strains.</title>
        <authorList>
            <person name="Nicholson A.C."/>
        </authorList>
    </citation>
    <scope>NUCLEOTIDE SEQUENCE [LARGE SCALE GENOMIC DNA]</scope>
    <source>
        <strain evidence="1 2">DSM 44956</strain>
    </source>
</reference>
<proteinExistence type="predicted"/>
<gene>
    <name evidence="1" type="ORF">HGB38_01135</name>
</gene>
<keyword evidence="2" id="KW-1185">Reference proteome</keyword>
<dbReference type="Proteomes" id="UP000540698">
    <property type="component" value="Unassembled WGS sequence"/>
</dbReference>
<evidence type="ECO:0000313" key="1">
    <source>
        <dbReference type="EMBL" id="NKY24847.1"/>
    </source>
</evidence>
<protein>
    <submittedName>
        <fullName evidence="1">Uncharacterized protein</fullName>
    </submittedName>
</protein>
<organism evidence="1 2">
    <name type="scientific">Nocardia gamkensis</name>
    <dbReference type="NCBI Taxonomy" id="352869"/>
    <lineage>
        <taxon>Bacteria</taxon>
        <taxon>Bacillati</taxon>
        <taxon>Actinomycetota</taxon>
        <taxon>Actinomycetes</taxon>
        <taxon>Mycobacteriales</taxon>
        <taxon>Nocardiaceae</taxon>
        <taxon>Nocardia</taxon>
    </lineage>
</organism>
<name>A0A7X6R153_9NOCA</name>
<sequence>MAVLVWCVVAMIVAVLLGTAATAMVWDPRGRRRAAVTAPIPARATAESAVPSAGDWPRTR</sequence>
<accession>A0A7X6R153</accession>
<comment type="caution">
    <text evidence="1">The sequence shown here is derived from an EMBL/GenBank/DDBJ whole genome shotgun (WGS) entry which is preliminary data.</text>
</comment>
<dbReference type="RefSeq" id="WP_062967696.1">
    <property type="nucleotide sequence ID" value="NZ_JAAXOS010000001.1"/>
</dbReference>
<dbReference type="EMBL" id="JAAXOS010000001">
    <property type="protein sequence ID" value="NKY24847.1"/>
    <property type="molecule type" value="Genomic_DNA"/>
</dbReference>
<evidence type="ECO:0000313" key="2">
    <source>
        <dbReference type="Proteomes" id="UP000540698"/>
    </source>
</evidence>
<dbReference type="AlphaFoldDB" id="A0A7X6R153"/>